<evidence type="ECO:0000256" key="2">
    <source>
        <dbReference type="ARBA" id="ARBA00005947"/>
    </source>
</evidence>
<keyword evidence="4" id="KW-0006">Acetoin catabolism</keyword>
<comment type="pathway">
    <text evidence="1">Ketone degradation; acetoin degradation.</text>
</comment>
<dbReference type="InterPro" id="IPR023696">
    <property type="entry name" value="Ureohydrolase_dom_sf"/>
</dbReference>
<comment type="similarity">
    <text evidence="2">Belongs to the histone deacetylase family.</text>
</comment>
<feature type="domain" description="Histone deacetylase" evidence="5">
    <location>
        <begin position="36"/>
        <end position="321"/>
    </location>
</feature>
<dbReference type="Gene3D" id="3.40.800.20">
    <property type="entry name" value="Histone deacetylase domain"/>
    <property type="match status" value="1"/>
</dbReference>
<reference evidence="6 7" key="1">
    <citation type="submission" date="2018-06" db="EMBL/GenBank/DDBJ databases">
        <authorList>
            <consortium name="Pathogen Informatics"/>
            <person name="Doyle S."/>
        </authorList>
    </citation>
    <scope>NUCLEOTIDE SEQUENCE [LARGE SCALE GENOMIC DNA]</scope>
    <source>
        <strain evidence="6 7">NCTC13291</strain>
    </source>
</reference>
<protein>
    <recommendedName>
        <fullName evidence="3">Acetoin utilization protein AcuC</fullName>
    </recommendedName>
</protein>
<dbReference type="InterPro" id="IPR003085">
    <property type="entry name" value="AcuC"/>
</dbReference>
<gene>
    <name evidence="6" type="primary">acuC</name>
    <name evidence="6" type="ORF">NCTC13291_03257</name>
</gene>
<evidence type="ECO:0000256" key="3">
    <source>
        <dbReference type="ARBA" id="ARBA00020218"/>
    </source>
</evidence>
<dbReference type="GO" id="GO:0045150">
    <property type="term" value="P:acetoin catabolic process"/>
    <property type="evidence" value="ECO:0007669"/>
    <property type="project" value="UniProtKB-UniPathway"/>
</dbReference>
<dbReference type="GeneID" id="99634390"/>
<dbReference type="AlphaFoldDB" id="A0A379N643"/>
<sequence>MQQESDPDAPRQPSALLTPLLIGSEIYRHSTYGGKHPLAIARVSTALDLIRTLGWLVPERYRDSPMATPEQLARFHTPDYIAALRRAEAEQAADEAVRERHHLGAHGNPIYREVFRRPATGAGGAILAARLVRHGGIAHVPGAGTHHAMPDRASGFCYVNDVALGIFALVDAGLERVLYVDIDAHHGDGVELAFHDDPRVFTLSVHEANRWPRTGKAEDRAGGHARNIPVPEGFNDSEMDWVLRNAILPITRHLRPQAIVLQCGSDALEEDPLSRLALSNNSHFAVARALRGLSPRLIVTGGGGYNPWSVGRCWAGVWATLNDLPIPARLPPAAEAVLRGLSWFRAAGREPPEHWFTTLRDPPRAGPVRAEIRELCAITLRDLP</sequence>
<organism evidence="6 7">
    <name type="scientific">Roseomonas mucosa</name>
    <dbReference type="NCBI Taxonomy" id="207340"/>
    <lineage>
        <taxon>Bacteria</taxon>
        <taxon>Pseudomonadati</taxon>
        <taxon>Pseudomonadota</taxon>
        <taxon>Alphaproteobacteria</taxon>
        <taxon>Acetobacterales</taxon>
        <taxon>Roseomonadaceae</taxon>
        <taxon>Roseomonas</taxon>
    </lineage>
</organism>
<dbReference type="SUPFAM" id="SSF52768">
    <property type="entry name" value="Arginase/deacetylase"/>
    <property type="match status" value="1"/>
</dbReference>
<evidence type="ECO:0000313" key="7">
    <source>
        <dbReference type="Proteomes" id="UP000254919"/>
    </source>
</evidence>
<accession>A0A379N643</accession>
<proteinExistence type="inferred from homology"/>
<name>A0A379N643_9PROT</name>
<dbReference type="InterPro" id="IPR000286">
    <property type="entry name" value="HDACs"/>
</dbReference>
<dbReference type="UniPathway" id="UPA00040"/>
<dbReference type="EMBL" id="UGVN01000001">
    <property type="protein sequence ID" value="SUE41665.1"/>
    <property type="molecule type" value="Genomic_DNA"/>
</dbReference>
<dbReference type="InterPro" id="IPR037138">
    <property type="entry name" value="His_deacetylse_dom_sf"/>
</dbReference>
<dbReference type="GO" id="GO:0040029">
    <property type="term" value="P:epigenetic regulation of gene expression"/>
    <property type="evidence" value="ECO:0007669"/>
    <property type="project" value="TreeGrafter"/>
</dbReference>
<dbReference type="RefSeq" id="WP_019459854.1">
    <property type="nucleotide sequence ID" value="NZ_AP031462.1"/>
</dbReference>
<dbReference type="GO" id="GO:0004407">
    <property type="term" value="F:histone deacetylase activity"/>
    <property type="evidence" value="ECO:0007669"/>
    <property type="project" value="TreeGrafter"/>
</dbReference>
<dbReference type="Pfam" id="PF00850">
    <property type="entry name" value="Hist_deacetyl"/>
    <property type="match status" value="1"/>
</dbReference>
<dbReference type="PRINTS" id="PR01270">
    <property type="entry name" value="HDASUPER"/>
</dbReference>
<evidence type="ECO:0000313" key="6">
    <source>
        <dbReference type="EMBL" id="SUE41665.1"/>
    </source>
</evidence>
<dbReference type="InterPro" id="IPR023801">
    <property type="entry name" value="His_deacetylse_dom"/>
</dbReference>
<dbReference type="PANTHER" id="PTHR10625">
    <property type="entry name" value="HISTONE DEACETYLASE HDAC1-RELATED"/>
    <property type="match status" value="1"/>
</dbReference>
<evidence type="ECO:0000259" key="5">
    <source>
        <dbReference type="Pfam" id="PF00850"/>
    </source>
</evidence>
<evidence type="ECO:0000256" key="1">
    <source>
        <dbReference type="ARBA" id="ARBA00005101"/>
    </source>
</evidence>
<dbReference type="CDD" id="cd09994">
    <property type="entry name" value="HDAC_AcuC_like"/>
    <property type="match status" value="1"/>
</dbReference>
<dbReference type="PANTHER" id="PTHR10625:SF10">
    <property type="entry name" value="HISTONE DEACETYLASE HDAC1"/>
    <property type="match status" value="1"/>
</dbReference>
<dbReference type="Proteomes" id="UP000254919">
    <property type="component" value="Unassembled WGS sequence"/>
</dbReference>
<evidence type="ECO:0000256" key="4">
    <source>
        <dbReference type="ARBA" id="ARBA00022627"/>
    </source>
</evidence>